<keyword evidence="2" id="KW-1185">Reference proteome</keyword>
<protein>
    <submittedName>
        <fullName evidence="1">Uncharacterized protein</fullName>
    </submittedName>
</protein>
<sequence length="42" mass="4490">MVRIGYPGCLPNVSNNGREAASKARYLIIASYYVVCGIAKGN</sequence>
<dbReference type="InParanoid" id="A0A3Q7JV03"/>
<proteinExistence type="predicted"/>
<reference evidence="1" key="2">
    <citation type="submission" date="2019-01" db="UniProtKB">
        <authorList>
            <consortium name="EnsemblPlants"/>
        </authorList>
    </citation>
    <scope>IDENTIFICATION</scope>
    <source>
        <strain evidence="1">cv. Heinz 1706</strain>
    </source>
</reference>
<dbReference type="Gramene" id="Solyc12g036285.1.1">
    <property type="protein sequence ID" value="Solyc12g036285.1.1"/>
    <property type="gene ID" value="Solyc12g036285.1"/>
</dbReference>
<reference evidence="1" key="1">
    <citation type="journal article" date="2012" name="Nature">
        <title>The tomato genome sequence provides insights into fleshy fruit evolution.</title>
        <authorList>
            <consortium name="Tomato Genome Consortium"/>
        </authorList>
    </citation>
    <scope>NUCLEOTIDE SEQUENCE [LARGE SCALE GENOMIC DNA]</scope>
    <source>
        <strain evidence="1">cv. Heinz 1706</strain>
    </source>
</reference>
<dbReference type="EnsemblPlants" id="Solyc12g036285.1.1">
    <property type="protein sequence ID" value="Solyc12g036285.1.1"/>
    <property type="gene ID" value="Solyc12g036285.1"/>
</dbReference>
<name>A0A3Q7JV03_SOLLC</name>
<dbReference type="Proteomes" id="UP000004994">
    <property type="component" value="Chromosome 12"/>
</dbReference>
<accession>A0A3Q7JV03</accession>
<evidence type="ECO:0000313" key="1">
    <source>
        <dbReference type="EnsemblPlants" id="Solyc12g036285.1.1"/>
    </source>
</evidence>
<organism evidence="1">
    <name type="scientific">Solanum lycopersicum</name>
    <name type="common">Tomato</name>
    <name type="synonym">Lycopersicon esculentum</name>
    <dbReference type="NCBI Taxonomy" id="4081"/>
    <lineage>
        <taxon>Eukaryota</taxon>
        <taxon>Viridiplantae</taxon>
        <taxon>Streptophyta</taxon>
        <taxon>Embryophyta</taxon>
        <taxon>Tracheophyta</taxon>
        <taxon>Spermatophyta</taxon>
        <taxon>Magnoliopsida</taxon>
        <taxon>eudicotyledons</taxon>
        <taxon>Gunneridae</taxon>
        <taxon>Pentapetalae</taxon>
        <taxon>asterids</taxon>
        <taxon>lamiids</taxon>
        <taxon>Solanales</taxon>
        <taxon>Solanaceae</taxon>
        <taxon>Solanoideae</taxon>
        <taxon>Solaneae</taxon>
        <taxon>Solanum</taxon>
        <taxon>Solanum subgen. Lycopersicon</taxon>
    </lineage>
</organism>
<dbReference type="AlphaFoldDB" id="A0A3Q7JV03"/>
<evidence type="ECO:0000313" key="2">
    <source>
        <dbReference type="Proteomes" id="UP000004994"/>
    </source>
</evidence>